<protein>
    <recommendedName>
        <fullName evidence="3">Coenzyme A biosynthesis bifunctional protein CoaBC</fullName>
        <ecNumber evidence="3">4.1.1.36</ecNumber>
        <ecNumber evidence="3">6.3.2.5</ecNumber>
    </recommendedName>
    <alternativeName>
        <fullName evidence="3">DNA/pantothenate metabolism flavoprotein</fullName>
    </alternativeName>
</protein>
<dbReference type="Proteomes" id="UP000289497">
    <property type="component" value="Chromosome"/>
</dbReference>
<dbReference type="SUPFAM" id="SSF52507">
    <property type="entry name" value="Homo-oligomeric flavin-containing Cys decarboxylases, HFCD"/>
    <property type="match status" value="1"/>
</dbReference>
<dbReference type="GO" id="GO:0015937">
    <property type="term" value="P:coenzyme A biosynthetic process"/>
    <property type="evidence" value="ECO:0007669"/>
    <property type="project" value="UniProtKB-UniPathway"/>
</dbReference>
<dbReference type="Gene3D" id="3.40.50.10300">
    <property type="entry name" value="CoaB-like"/>
    <property type="match status" value="1"/>
</dbReference>
<keyword evidence="1 3" id="KW-0210">Decarboxylase</keyword>
<organism evidence="6 7">
    <name type="scientific">Mycoplasmopsis columboralis</name>
    <dbReference type="NCBI Taxonomy" id="171282"/>
    <lineage>
        <taxon>Bacteria</taxon>
        <taxon>Bacillati</taxon>
        <taxon>Mycoplasmatota</taxon>
        <taxon>Mycoplasmoidales</taxon>
        <taxon>Metamycoplasmataceae</taxon>
        <taxon>Mycoplasmopsis</taxon>
    </lineage>
</organism>
<name>A0A449B723_9BACT</name>
<dbReference type="InterPro" id="IPR005252">
    <property type="entry name" value="CoaBC"/>
</dbReference>
<proteinExistence type="inferred from homology"/>
<dbReference type="InterPro" id="IPR003382">
    <property type="entry name" value="Flavoprotein"/>
</dbReference>
<keyword evidence="3" id="KW-0285">Flavoprotein</keyword>
<dbReference type="PANTHER" id="PTHR14359">
    <property type="entry name" value="HOMO-OLIGOMERIC FLAVIN CONTAINING CYS DECARBOXYLASE FAMILY"/>
    <property type="match status" value="1"/>
</dbReference>
<dbReference type="InterPro" id="IPR035929">
    <property type="entry name" value="CoaB-like_sf"/>
</dbReference>
<keyword evidence="3" id="KW-0436">Ligase</keyword>
<feature type="domain" description="Flavoprotein" evidence="4">
    <location>
        <begin position="1"/>
        <end position="163"/>
    </location>
</feature>
<keyword evidence="2 3" id="KW-0456">Lyase</keyword>
<comment type="catalytic activity">
    <reaction evidence="3">
        <text>(R)-4'-phosphopantothenate + L-cysteine + CTP = N-[(R)-4-phosphopantothenoyl]-L-cysteine + CMP + diphosphate + H(+)</text>
        <dbReference type="Rhea" id="RHEA:19397"/>
        <dbReference type="ChEBI" id="CHEBI:10986"/>
        <dbReference type="ChEBI" id="CHEBI:15378"/>
        <dbReference type="ChEBI" id="CHEBI:33019"/>
        <dbReference type="ChEBI" id="CHEBI:35235"/>
        <dbReference type="ChEBI" id="CHEBI:37563"/>
        <dbReference type="ChEBI" id="CHEBI:59458"/>
        <dbReference type="ChEBI" id="CHEBI:60377"/>
        <dbReference type="EC" id="6.3.2.5"/>
    </reaction>
</comment>
<evidence type="ECO:0000256" key="1">
    <source>
        <dbReference type="ARBA" id="ARBA00022793"/>
    </source>
</evidence>
<dbReference type="Pfam" id="PF04127">
    <property type="entry name" value="DFP"/>
    <property type="match status" value="1"/>
</dbReference>
<keyword evidence="3" id="KW-0288">FMN</keyword>
<dbReference type="EMBL" id="LR215039">
    <property type="protein sequence ID" value="VEU76386.1"/>
    <property type="molecule type" value="Genomic_DNA"/>
</dbReference>
<keyword evidence="7" id="KW-1185">Reference proteome</keyword>
<evidence type="ECO:0000256" key="3">
    <source>
        <dbReference type="RuleBase" id="RU364078"/>
    </source>
</evidence>
<dbReference type="Gene3D" id="3.40.50.1950">
    <property type="entry name" value="Flavin prenyltransferase-like"/>
    <property type="match status" value="1"/>
</dbReference>
<comment type="pathway">
    <text evidence="3">Cofactor biosynthesis; coenzyme A biosynthesis; CoA from (R)-pantothenate: step 3/5.</text>
</comment>
<evidence type="ECO:0000259" key="4">
    <source>
        <dbReference type="Pfam" id="PF02441"/>
    </source>
</evidence>
<comment type="function">
    <text evidence="3">Catalyzes two steps in the biosynthesis of coenzyme A. In the first step cysteine is conjugated to 4'-phosphopantothenate to form 4-phosphopantothenoylcysteine, in the latter compound is decarboxylated to form 4'-phosphopantotheine.</text>
</comment>
<comment type="catalytic activity">
    <reaction evidence="3">
        <text>N-[(R)-4-phosphopantothenoyl]-L-cysteine + H(+) = (R)-4'-phosphopantetheine + CO2</text>
        <dbReference type="Rhea" id="RHEA:16793"/>
        <dbReference type="ChEBI" id="CHEBI:15378"/>
        <dbReference type="ChEBI" id="CHEBI:16526"/>
        <dbReference type="ChEBI" id="CHEBI:59458"/>
        <dbReference type="ChEBI" id="CHEBI:61723"/>
        <dbReference type="EC" id="4.1.1.36"/>
    </reaction>
</comment>
<dbReference type="UniPathway" id="UPA00241">
    <property type="reaction ID" value="UER00353"/>
</dbReference>
<dbReference type="InterPro" id="IPR036551">
    <property type="entry name" value="Flavin_trans-like"/>
</dbReference>
<dbReference type="NCBIfam" id="TIGR00521">
    <property type="entry name" value="coaBC_dfp"/>
    <property type="match status" value="1"/>
</dbReference>
<dbReference type="PANTHER" id="PTHR14359:SF6">
    <property type="entry name" value="PHOSPHOPANTOTHENOYLCYSTEINE DECARBOXYLASE"/>
    <property type="match status" value="1"/>
</dbReference>
<dbReference type="OrthoDB" id="9802554at2"/>
<comment type="pathway">
    <text evidence="3">Cofactor biosynthesis; coenzyme A biosynthesis; CoA from (R)-pantothenate: step 2/5.</text>
</comment>
<dbReference type="KEGG" id="mcou:NCTC10179_00565"/>
<dbReference type="GO" id="GO:0071513">
    <property type="term" value="C:phosphopantothenoylcysteine decarboxylase complex"/>
    <property type="evidence" value="ECO:0007669"/>
    <property type="project" value="TreeGrafter"/>
</dbReference>
<reference evidence="6 7" key="1">
    <citation type="submission" date="2019-01" db="EMBL/GenBank/DDBJ databases">
        <authorList>
            <consortium name="Pathogen Informatics"/>
        </authorList>
    </citation>
    <scope>NUCLEOTIDE SEQUENCE [LARGE SCALE GENOMIC DNA]</scope>
    <source>
        <strain evidence="6 7">NCTC10179</strain>
    </source>
</reference>
<dbReference type="InterPro" id="IPR007085">
    <property type="entry name" value="DNA/pantothenate-metab_flavo_C"/>
</dbReference>
<dbReference type="RefSeq" id="WP_036434682.1">
    <property type="nucleotide sequence ID" value="NZ_LR215039.1"/>
</dbReference>
<comment type="similarity">
    <text evidence="3">In the N-terminal section; belongs to the HFCD (homo-oligomeric flavin containing Cys decarboxylase) superfamily.</text>
</comment>
<comment type="cofactor">
    <cofactor evidence="3">
        <name>FMN</name>
        <dbReference type="ChEBI" id="CHEBI:58210"/>
    </cofactor>
</comment>
<evidence type="ECO:0000256" key="2">
    <source>
        <dbReference type="ARBA" id="ARBA00023239"/>
    </source>
</evidence>
<dbReference type="SUPFAM" id="SSF102645">
    <property type="entry name" value="CoaB-like"/>
    <property type="match status" value="1"/>
</dbReference>
<dbReference type="GO" id="GO:0004632">
    <property type="term" value="F:phosphopantothenate--cysteine ligase activity"/>
    <property type="evidence" value="ECO:0007669"/>
    <property type="project" value="UniProtKB-EC"/>
</dbReference>
<evidence type="ECO:0000259" key="5">
    <source>
        <dbReference type="Pfam" id="PF04127"/>
    </source>
</evidence>
<dbReference type="GO" id="GO:0004633">
    <property type="term" value="F:phosphopantothenoylcysteine decarboxylase activity"/>
    <property type="evidence" value="ECO:0007669"/>
    <property type="project" value="UniProtKB-EC"/>
</dbReference>
<accession>A0A449B723</accession>
<dbReference type="EC" id="4.1.1.36" evidence="3"/>
<gene>
    <name evidence="6" type="primary">coaBC</name>
    <name evidence="6" type="ORF">NCTC10179_00565</name>
</gene>
<dbReference type="EC" id="6.3.2.5" evidence="3"/>
<feature type="domain" description="DNA/pantothenate metabolism flavoprotein C-terminal" evidence="5">
    <location>
        <begin position="171"/>
        <end position="371"/>
    </location>
</feature>
<dbReference type="Pfam" id="PF02441">
    <property type="entry name" value="Flavoprotein"/>
    <property type="match status" value="1"/>
</dbReference>
<dbReference type="GO" id="GO:0015941">
    <property type="term" value="P:pantothenate catabolic process"/>
    <property type="evidence" value="ECO:0007669"/>
    <property type="project" value="InterPro"/>
</dbReference>
<sequence>MKILLLITGSVASIKAKKLYDLLIRNNHEVRVAISESAHNFVPKHIFENSLEFKWYENATSVHIEAPKWADRIIVYPASFNTIGKVSNAIADNFITSVMSVAPFDKTIFCPAMNTKMYHNPFLQANIVKLKQQGAIFLGPAKGLLKDGEIGIGRVVEPQAVIDFLENKNPKKILLTFGYTQVKLDPVRSVAVHSSGKSGLALIQTLSEGYDVTVINGNLPHLNEYIPSHVKVVNISSVNEYYKAVDEHIVNNDCFISLCAVSDLIFESQEHKIKKNAPVDFKYQIGRDVLKDISHRYPQKLKVGYALETNDILDNGLKKLTSKNLNMIVINDSSSLANNTSSGYIVVKDNSPLEFKNLNKHELAQQIKDVLDKIWID</sequence>
<comment type="similarity">
    <text evidence="3">In the C-terminal section; belongs to the PPC synthetase family.</text>
</comment>
<evidence type="ECO:0000313" key="7">
    <source>
        <dbReference type="Proteomes" id="UP000289497"/>
    </source>
</evidence>
<dbReference type="AlphaFoldDB" id="A0A449B723"/>
<evidence type="ECO:0000313" key="6">
    <source>
        <dbReference type="EMBL" id="VEU76386.1"/>
    </source>
</evidence>
<dbReference type="GO" id="GO:0010181">
    <property type="term" value="F:FMN binding"/>
    <property type="evidence" value="ECO:0007669"/>
    <property type="project" value="InterPro"/>
</dbReference>